<dbReference type="AlphaFoldDB" id="A0A0J9W9N1"/>
<evidence type="ECO:0000313" key="3">
    <source>
        <dbReference type="EMBL" id="KNB20054.1"/>
    </source>
</evidence>
<feature type="transmembrane region" description="Helical" evidence="1">
    <location>
        <begin position="57"/>
        <end position="75"/>
    </location>
</feature>
<keyword evidence="2" id="KW-0732">Signal</keyword>
<name>A0A0J9W9N1_FUSO4</name>
<proteinExistence type="predicted"/>
<feature type="chain" id="PRO_5005325247" evidence="2">
    <location>
        <begin position="24"/>
        <end position="569"/>
    </location>
</feature>
<organism evidence="3 4">
    <name type="scientific">Fusarium oxysporum f. sp. lycopersici (strain 4287 / CBS 123668 / FGSC 9935 / NRRL 34936)</name>
    <name type="common">Fusarium vascular wilt of tomato</name>
    <dbReference type="NCBI Taxonomy" id="426428"/>
    <lineage>
        <taxon>Eukaryota</taxon>
        <taxon>Fungi</taxon>
        <taxon>Dikarya</taxon>
        <taxon>Ascomycota</taxon>
        <taxon>Pezizomycotina</taxon>
        <taxon>Sordariomycetes</taxon>
        <taxon>Hypocreomycetidae</taxon>
        <taxon>Hypocreales</taxon>
        <taxon>Nectriaceae</taxon>
        <taxon>Fusarium</taxon>
        <taxon>Fusarium oxysporum species complex</taxon>
    </lineage>
</organism>
<evidence type="ECO:0000256" key="1">
    <source>
        <dbReference type="SAM" id="Phobius"/>
    </source>
</evidence>
<keyword evidence="1" id="KW-1133">Transmembrane helix</keyword>
<dbReference type="Proteomes" id="UP000009097">
    <property type="component" value="Unassembled WGS sequence"/>
</dbReference>
<feature type="transmembrane region" description="Helical" evidence="1">
    <location>
        <begin position="202"/>
        <end position="224"/>
    </location>
</feature>
<feature type="transmembrane region" description="Helical" evidence="1">
    <location>
        <begin position="137"/>
        <end position="157"/>
    </location>
</feature>
<reference evidence="3" key="2">
    <citation type="journal article" date="2010" name="Nature">
        <title>Comparative genomics reveals mobile pathogenicity chromosomes in Fusarium.</title>
        <authorList>
            <person name="Ma L.J."/>
            <person name="van der Does H.C."/>
            <person name="Borkovich K.A."/>
            <person name="Coleman J.J."/>
            <person name="Daboussi M.J."/>
            <person name="Di Pietro A."/>
            <person name="Dufresne M."/>
            <person name="Freitag M."/>
            <person name="Grabherr M."/>
            <person name="Henrissat B."/>
            <person name="Houterman P.M."/>
            <person name="Kang S."/>
            <person name="Shim W.B."/>
            <person name="Woloshuk C."/>
            <person name="Xie X."/>
            <person name="Xu J.R."/>
            <person name="Antoniw J."/>
            <person name="Baker S.E."/>
            <person name="Bluhm B.H."/>
            <person name="Breakspear A."/>
            <person name="Brown D.W."/>
            <person name="Butchko R.A."/>
            <person name="Chapman S."/>
            <person name="Coulson R."/>
            <person name="Coutinho P.M."/>
            <person name="Danchin E.G."/>
            <person name="Diener A."/>
            <person name="Gale L.R."/>
            <person name="Gardiner D.M."/>
            <person name="Goff S."/>
            <person name="Hammond-Kosack K.E."/>
            <person name="Hilburn K."/>
            <person name="Hua-Van A."/>
            <person name="Jonkers W."/>
            <person name="Kazan K."/>
            <person name="Kodira C.D."/>
            <person name="Koehrsen M."/>
            <person name="Kumar L."/>
            <person name="Lee Y.H."/>
            <person name="Li L."/>
            <person name="Manners J.M."/>
            <person name="Miranda-Saavedra D."/>
            <person name="Mukherjee M."/>
            <person name="Park G."/>
            <person name="Park J."/>
            <person name="Park S.Y."/>
            <person name="Proctor R.H."/>
            <person name="Regev A."/>
            <person name="Ruiz-Roldan M.C."/>
            <person name="Sain D."/>
            <person name="Sakthikumar S."/>
            <person name="Sykes S."/>
            <person name="Schwartz D.C."/>
            <person name="Turgeon B.G."/>
            <person name="Wapinski I."/>
            <person name="Yoder O."/>
            <person name="Young S."/>
            <person name="Zeng Q."/>
            <person name="Zhou S."/>
            <person name="Galagan J."/>
            <person name="Cuomo C.A."/>
            <person name="Kistler H.C."/>
            <person name="Rep M."/>
        </authorList>
    </citation>
    <scope>NUCLEOTIDE SEQUENCE [LARGE SCALE GENOMIC DNA]</scope>
    <source>
        <strain evidence="3">4287</strain>
    </source>
</reference>
<dbReference type="GeneID" id="28963443"/>
<keyword evidence="1" id="KW-0812">Transmembrane</keyword>
<dbReference type="OrthoDB" id="5426789at2759"/>
<sequence>MKPNWFSLLAAIPTAFSAPLAEAASEAATKSHGQRCNSTNLTTPAYDKTELEFRNTFHLSTAICGSVLLLFWQYYVRHSGYTLSHRWWHSTDDVMWILMGLISILWTVIIPVSALRWDDCISIGRQLILHGWGGYEFWGRLAFSPWILDGVFIWWAIRRIIQMFSVGKLCRRSYWEAVIVFILTVFPAVWAAVGALEAKLYVLGMLTLACIAMFVLILAVSYRVSNYDTHLAHRYAMDDIRAPLLSHDATSMAYVLPYHSSGFSPVISYSIDSEQQLLKSNKQFLEPMDTKDWKIQHCRAAAHTIVTSLIENIDDDRKMIQRLASWLYLHPNVHERWPALPTRNGILRPGYFLIGRDVVFALLLWERLVFERRWQLDKEFRDRVWLLHERKYTGRGLNDSPNRNIPATRGKPKKGDGLDGLLEAFDEVYRILDHTSPQRFVLRTKVLNQFGRLNPPSSSVVDDLVPLTSVEVYAVKLWETCWKEYPSTFGALYLWTTVWYIDMGNIGIHTTPLLPNSEAERDTKLWLDYAPDYMTAWRIRWRYLWHSSILCQLVIMLPTIIKGLVIGIM</sequence>
<dbReference type="EMBL" id="DS231739">
    <property type="protein sequence ID" value="KNB20054.1"/>
    <property type="molecule type" value="Genomic_DNA"/>
</dbReference>
<feature type="signal peptide" evidence="2">
    <location>
        <begin position="1"/>
        <end position="23"/>
    </location>
</feature>
<dbReference type="VEuPathDB" id="FungiDB:FOXG_22737"/>
<dbReference type="RefSeq" id="XP_018258099.1">
    <property type="nucleotide sequence ID" value="XM_018403149.1"/>
</dbReference>
<accession>A0A0J9W9N1</accession>
<reference evidence="3" key="1">
    <citation type="submission" date="2007-04" db="EMBL/GenBank/DDBJ databases">
        <authorList>
            <consortium name="The Broad Institute Genome Sequencing Platform"/>
            <person name="Birren B."/>
            <person name="Lander E."/>
            <person name="Galagan J."/>
            <person name="Nusbaum C."/>
            <person name="Devon K."/>
            <person name="Ma L.-J."/>
            <person name="Jaffe D."/>
            <person name="Butler J."/>
            <person name="Alvarez P."/>
            <person name="Gnerre S."/>
            <person name="Grabherr M."/>
            <person name="Kleber M."/>
            <person name="Mauceli E."/>
            <person name="Brockman W."/>
            <person name="MacCallum I.A."/>
            <person name="Young S."/>
            <person name="LaButti K."/>
            <person name="DeCaprio D."/>
            <person name="Crawford M."/>
            <person name="Koehrsen M."/>
            <person name="Engels R."/>
            <person name="Montgomery P."/>
            <person name="Pearson M."/>
            <person name="Howarth C."/>
            <person name="Larson L."/>
            <person name="White J."/>
            <person name="O'Leary S."/>
            <person name="Kodira C."/>
            <person name="Zeng Q."/>
            <person name="Yandava C."/>
            <person name="Alvarado L."/>
            <person name="Kistler C."/>
            <person name="Shim W.-B."/>
            <person name="Kang S."/>
            <person name="Woloshuk C."/>
        </authorList>
    </citation>
    <scope>NUCLEOTIDE SEQUENCE</scope>
    <source>
        <strain evidence="3">4287</strain>
    </source>
</reference>
<feature type="transmembrane region" description="Helical" evidence="1">
    <location>
        <begin position="543"/>
        <end position="568"/>
    </location>
</feature>
<evidence type="ECO:0000313" key="4">
    <source>
        <dbReference type="Proteomes" id="UP000009097"/>
    </source>
</evidence>
<dbReference type="KEGG" id="fox:FOXG_22737"/>
<keyword evidence="1" id="KW-0472">Membrane</keyword>
<gene>
    <name evidence="3" type="ORF">FOXG_22737</name>
</gene>
<feature type="transmembrane region" description="Helical" evidence="1">
    <location>
        <begin position="177"/>
        <end position="196"/>
    </location>
</feature>
<feature type="transmembrane region" description="Helical" evidence="1">
    <location>
        <begin position="96"/>
        <end position="117"/>
    </location>
</feature>
<protein>
    <submittedName>
        <fullName evidence="3">Uncharacterized protein</fullName>
    </submittedName>
</protein>
<evidence type="ECO:0000256" key="2">
    <source>
        <dbReference type="SAM" id="SignalP"/>
    </source>
</evidence>